<evidence type="ECO:0008006" key="4">
    <source>
        <dbReference type="Google" id="ProtNLM"/>
    </source>
</evidence>
<dbReference type="OrthoDB" id="10458894at2759"/>
<dbReference type="HOGENOM" id="CLU_2739422_0_0_1"/>
<reference evidence="3" key="2">
    <citation type="submission" date="2015-01" db="EMBL/GenBank/DDBJ databases">
        <title>Evolutionary Origins and Diversification of the Mycorrhizal Mutualists.</title>
        <authorList>
            <consortium name="DOE Joint Genome Institute"/>
            <consortium name="Mycorrhizal Genomics Consortium"/>
            <person name="Kohler A."/>
            <person name="Kuo A."/>
            <person name="Nagy L.G."/>
            <person name="Floudas D."/>
            <person name="Copeland A."/>
            <person name="Barry K.W."/>
            <person name="Cichocki N."/>
            <person name="Veneault-Fourrey C."/>
            <person name="LaButti K."/>
            <person name="Lindquist E.A."/>
            <person name="Lipzen A."/>
            <person name="Lundell T."/>
            <person name="Morin E."/>
            <person name="Murat C."/>
            <person name="Riley R."/>
            <person name="Ohm R."/>
            <person name="Sun H."/>
            <person name="Tunlid A."/>
            <person name="Henrissat B."/>
            <person name="Grigoriev I.V."/>
            <person name="Hibbett D.S."/>
            <person name="Martin F."/>
        </authorList>
    </citation>
    <scope>NUCLEOTIDE SEQUENCE [LARGE SCALE GENOMIC DNA]</scope>
    <source>
        <strain evidence="3">F 1598</strain>
    </source>
</reference>
<gene>
    <name evidence="2" type="ORF">PILCRDRAFT_813257</name>
</gene>
<feature type="signal peptide" evidence="1">
    <location>
        <begin position="1"/>
        <end position="20"/>
    </location>
</feature>
<organism evidence="2 3">
    <name type="scientific">Piloderma croceum (strain F 1598)</name>
    <dbReference type="NCBI Taxonomy" id="765440"/>
    <lineage>
        <taxon>Eukaryota</taxon>
        <taxon>Fungi</taxon>
        <taxon>Dikarya</taxon>
        <taxon>Basidiomycota</taxon>
        <taxon>Agaricomycotina</taxon>
        <taxon>Agaricomycetes</taxon>
        <taxon>Agaricomycetidae</taxon>
        <taxon>Atheliales</taxon>
        <taxon>Atheliaceae</taxon>
        <taxon>Piloderma</taxon>
    </lineage>
</organism>
<dbReference type="Proteomes" id="UP000054166">
    <property type="component" value="Unassembled WGS sequence"/>
</dbReference>
<dbReference type="AlphaFoldDB" id="A0A0C3CHR4"/>
<evidence type="ECO:0000256" key="1">
    <source>
        <dbReference type="SAM" id="SignalP"/>
    </source>
</evidence>
<keyword evidence="1" id="KW-0732">Signal</keyword>
<accession>A0A0C3CHR4</accession>
<proteinExistence type="predicted"/>
<reference evidence="2 3" key="1">
    <citation type="submission" date="2014-04" db="EMBL/GenBank/DDBJ databases">
        <authorList>
            <consortium name="DOE Joint Genome Institute"/>
            <person name="Kuo A."/>
            <person name="Tarkka M."/>
            <person name="Buscot F."/>
            <person name="Kohler A."/>
            <person name="Nagy L.G."/>
            <person name="Floudas D."/>
            <person name="Copeland A."/>
            <person name="Barry K.W."/>
            <person name="Cichocki N."/>
            <person name="Veneault-Fourrey C."/>
            <person name="LaButti K."/>
            <person name="Lindquist E.A."/>
            <person name="Lipzen A."/>
            <person name="Lundell T."/>
            <person name="Morin E."/>
            <person name="Murat C."/>
            <person name="Sun H."/>
            <person name="Tunlid A."/>
            <person name="Henrissat B."/>
            <person name="Grigoriev I.V."/>
            <person name="Hibbett D.S."/>
            <person name="Martin F."/>
            <person name="Nordberg H.P."/>
            <person name="Cantor M.N."/>
            <person name="Hua S.X."/>
        </authorList>
    </citation>
    <scope>NUCLEOTIDE SEQUENCE [LARGE SCALE GENOMIC DNA]</scope>
    <source>
        <strain evidence="2 3">F 1598</strain>
    </source>
</reference>
<dbReference type="InParanoid" id="A0A0C3CHR4"/>
<evidence type="ECO:0000313" key="3">
    <source>
        <dbReference type="Proteomes" id="UP000054166"/>
    </source>
</evidence>
<protein>
    <recommendedName>
        <fullName evidence="4">Invertebrate defensins family profile domain-containing protein</fullName>
    </recommendedName>
</protein>
<name>A0A0C3CHR4_PILCF</name>
<evidence type="ECO:0000313" key="2">
    <source>
        <dbReference type="EMBL" id="KIM89327.1"/>
    </source>
</evidence>
<feature type="chain" id="PRO_5002173207" description="Invertebrate defensins family profile domain-containing protein" evidence="1">
    <location>
        <begin position="21"/>
        <end position="60"/>
    </location>
</feature>
<keyword evidence="3" id="KW-1185">Reference proteome</keyword>
<dbReference type="EMBL" id="KN832975">
    <property type="protein sequence ID" value="KIM89327.1"/>
    <property type="molecule type" value="Genomic_DNA"/>
</dbReference>
<sequence length="60" mass="6246">MKFTKVVLSILALAVVSVSAIPTNDGWTCDIGGDDLCNTVCKQEGHGKGGHCVNGTCDCY</sequence>